<dbReference type="AlphaFoldDB" id="A0A1H3VEC6"/>
<keyword evidence="4" id="KW-1185">Reference proteome</keyword>
<organism evidence="3 4">
    <name type="scientific">Rubrimonas cliftonensis</name>
    <dbReference type="NCBI Taxonomy" id="89524"/>
    <lineage>
        <taxon>Bacteria</taxon>
        <taxon>Pseudomonadati</taxon>
        <taxon>Pseudomonadota</taxon>
        <taxon>Alphaproteobacteria</taxon>
        <taxon>Rhodobacterales</taxon>
        <taxon>Paracoccaceae</taxon>
        <taxon>Rubrimonas</taxon>
    </lineage>
</organism>
<feature type="coiled-coil region" evidence="1">
    <location>
        <begin position="12"/>
        <end position="39"/>
    </location>
</feature>
<evidence type="ECO:0000259" key="2">
    <source>
        <dbReference type="Pfam" id="PF10073"/>
    </source>
</evidence>
<evidence type="ECO:0000256" key="1">
    <source>
        <dbReference type="SAM" id="Coils"/>
    </source>
</evidence>
<dbReference type="Proteomes" id="UP000198703">
    <property type="component" value="Unassembled WGS sequence"/>
</dbReference>
<dbReference type="NCBIfam" id="NF010247">
    <property type="entry name" value="PRK13694.1"/>
    <property type="match status" value="1"/>
</dbReference>
<dbReference type="Pfam" id="PF10073">
    <property type="entry name" value="GapR_DNA-bd"/>
    <property type="match status" value="1"/>
</dbReference>
<dbReference type="InterPro" id="IPR046367">
    <property type="entry name" value="GapR-like_DNA-bd"/>
</dbReference>
<evidence type="ECO:0000313" key="4">
    <source>
        <dbReference type="Proteomes" id="UP000198703"/>
    </source>
</evidence>
<dbReference type="OrthoDB" id="9813793at2"/>
<keyword evidence="1" id="KW-0175">Coiled coil</keyword>
<dbReference type="RefSeq" id="WP_093247468.1">
    <property type="nucleotide sequence ID" value="NZ_FNQM01000001.1"/>
</dbReference>
<reference evidence="3 4" key="1">
    <citation type="submission" date="2016-10" db="EMBL/GenBank/DDBJ databases">
        <authorList>
            <person name="de Groot N.N."/>
        </authorList>
    </citation>
    <scope>NUCLEOTIDE SEQUENCE [LARGE SCALE GENOMIC DNA]</scope>
    <source>
        <strain evidence="3 4">DSM 15345</strain>
    </source>
</reference>
<evidence type="ECO:0000313" key="3">
    <source>
        <dbReference type="EMBL" id="SDZ73155.1"/>
    </source>
</evidence>
<dbReference type="EMBL" id="FNQM01000001">
    <property type="protein sequence ID" value="SDZ73155.1"/>
    <property type="molecule type" value="Genomic_DNA"/>
</dbReference>
<proteinExistence type="predicted"/>
<protein>
    <submittedName>
        <fullName evidence="3">Uncharacterized conserved protein, UPF0335 family</fullName>
    </submittedName>
</protein>
<dbReference type="GO" id="GO:0003677">
    <property type="term" value="F:DNA binding"/>
    <property type="evidence" value="ECO:0007669"/>
    <property type="project" value="InterPro"/>
</dbReference>
<gene>
    <name evidence="3" type="ORF">SAMN05444370_10123</name>
</gene>
<name>A0A1H3VEC6_9RHOB</name>
<sequence>MSGPDTLSHEQLRAFVERLETLEEEKKAVAEQIKEVMAEAKGFGFDTSVIRQILKLRKADPDDLAEHEAILELYKAALGMA</sequence>
<dbReference type="STRING" id="89524.SAMN05444370_10123"/>
<feature type="domain" description="GapR-like DNA-binding" evidence="2">
    <location>
        <begin position="9"/>
        <end position="79"/>
    </location>
</feature>
<accession>A0A1H3VEC6</accession>